<dbReference type="NCBIfam" id="TIGR02532">
    <property type="entry name" value="IV_pilin_GFxxxE"/>
    <property type="match status" value="1"/>
</dbReference>
<dbReference type="PROSITE" id="PS00409">
    <property type="entry name" value="PROKAR_NTER_METHYL"/>
    <property type="match status" value="1"/>
</dbReference>
<evidence type="ECO:0000256" key="5">
    <source>
        <dbReference type="ARBA" id="ARBA00022481"/>
    </source>
</evidence>
<evidence type="ECO:0000256" key="6">
    <source>
        <dbReference type="ARBA" id="ARBA00022519"/>
    </source>
</evidence>
<evidence type="ECO:0000256" key="8">
    <source>
        <dbReference type="ARBA" id="ARBA00022989"/>
    </source>
</evidence>
<dbReference type="Pfam" id="PF08334">
    <property type="entry name" value="T2SSG"/>
    <property type="match status" value="1"/>
</dbReference>
<evidence type="ECO:0000313" key="14">
    <source>
        <dbReference type="Proteomes" id="UP001596364"/>
    </source>
</evidence>
<reference evidence="14" key="1">
    <citation type="journal article" date="2019" name="Int. J. Syst. Evol. Microbiol.">
        <title>The Global Catalogue of Microorganisms (GCM) 10K type strain sequencing project: providing services to taxonomists for standard genome sequencing and annotation.</title>
        <authorList>
            <consortium name="The Broad Institute Genomics Platform"/>
            <consortium name="The Broad Institute Genome Sequencing Center for Infectious Disease"/>
            <person name="Wu L."/>
            <person name="Ma J."/>
        </authorList>
    </citation>
    <scope>NUCLEOTIDE SEQUENCE [LARGE SCALE GENOMIC DNA]</scope>
    <source>
        <strain evidence="14">CGMCC 1.16031</strain>
    </source>
</reference>
<protein>
    <recommendedName>
        <fullName evidence="3">Type II secretion system core protein G</fullName>
    </recommendedName>
</protein>
<organism evidence="13 14">
    <name type="scientific">Pseudobowmanella zhangzhouensis</name>
    <dbReference type="NCBI Taxonomy" id="1537679"/>
    <lineage>
        <taxon>Bacteria</taxon>
        <taxon>Pseudomonadati</taxon>
        <taxon>Pseudomonadota</taxon>
        <taxon>Gammaproteobacteria</taxon>
        <taxon>Alteromonadales</taxon>
        <taxon>Alteromonadaceae</taxon>
    </lineage>
</organism>
<comment type="subcellular location">
    <subcellularLocation>
        <location evidence="1">Cell inner membrane</location>
        <topology evidence="1">Single-pass membrane protein</topology>
    </subcellularLocation>
</comment>
<dbReference type="EMBL" id="JBHSUS010000001">
    <property type="protein sequence ID" value="MFC6438637.1"/>
    <property type="molecule type" value="Genomic_DNA"/>
</dbReference>
<dbReference type="InterPro" id="IPR010054">
    <property type="entry name" value="Type2_sec_GspG"/>
</dbReference>
<dbReference type="PRINTS" id="PR00813">
    <property type="entry name" value="BCTERIALGSPG"/>
</dbReference>
<dbReference type="SUPFAM" id="SSF54523">
    <property type="entry name" value="Pili subunits"/>
    <property type="match status" value="1"/>
</dbReference>
<dbReference type="NCBIfam" id="TIGR01710">
    <property type="entry name" value="typeII_sec_gspG"/>
    <property type="match status" value="1"/>
</dbReference>
<keyword evidence="6" id="KW-0997">Cell inner membrane</keyword>
<dbReference type="PANTHER" id="PTHR30093:SF44">
    <property type="entry name" value="TYPE II SECRETION SYSTEM CORE PROTEIN G"/>
    <property type="match status" value="1"/>
</dbReference>
<evidence type="ECO:0000256" key="4">
    <source>
        <dbReference type="ARBA" id="ARBA00022475"/>
    </source>
</evidence>
<proteinExistence type="inferred from homology"/>
<keyword evidence="9 11" id="KW-0472">Membrane</keyword>
<evidence type="ECO:0000256" key="3">
    <source>
        <dbReference type="ARBA" id="ARBA00020042"/>
    </source>
</evidence>
<name>A0ABW1XEG8_9ALTE</name>
<dbReference type="Proteomes" id="UP001596364">
    <property type="component" value="Unassembled WGS sequence"/>
</dbReference>
<keyword evidence="7 11" id="KW-0812">Transmembrane</keyword>
<dbReference type="PANTHER" id="PTHR30093">
    <property type="entry name" value="GENERAL SECRETION PATHWAY PROTEIN G"/>
    <property type="match status" value="1"/>
</dbReference>
<evidence type="ECO:0000256" key="1">
    <source>
        <dbReference type="ARBA" id="ARBA00004377"/>
    </source>
</evidence>
<feature type="transmembrane region" description="Helical" evidence="11">
    <location>
        <begin position="6"/>
        <end position="30"/>
    </location>
</feature>
<evidence type="ECO:0000256" key="9">
    <source>
        <dbReference type="ARBA" id="ARBA00023136"/>
    </source>
</evidence>
<dbReference type="InterPro" id="IPR000983">
    <property type="entry name" value="Bac_GSPG_pilin"/>
</dbReference>
<dbReference type="InterPro" id="IPR045584">
    <property type="entry name" value="Pilin-like"/>
</dbReference>
<dbReference type="RefSeq" id="WP_131259477.1">
    <property type="nucleotide sequence ID" value="NZ_JBHSUS010000001.1"/>
</dbReference>
<accession>A0ABW1XEG8</accession>
<keyword evidence="14" id="KW-1185">Reference proteome</keyword>
<gene>
    <name evidence="13" type="primary">gspG</name>
    <name evidence="13" type="ORF">ACFP85_00485</name>
</gene>
<evidence type="ECO:0000256" key="2">
    <source>
        <dbReference type="ARBA" id="ARBA00009984"/>
    </source>
</evidence>
<comment type="caution">
    <text evidence="13">The sequence shown here is derived from an EMBL/GenBank/DDBJ whole genome shotgun (WGS) entry which is preliminary data.</text>
</comment>
<dbReference type="InterPro" id="IPR012902">
    <property type="entry name" value="N_methyl_site"/>
</dbReference>
<dbReference type="Pfam" id="PF07963">
    <property type="entry name" value="N_methyl"/>
    <property type="match status" value="1"/>
</dbReference>
<evidence type="ECO:0000259" key="12">
    <source>
        <dbReference type="Pfam" id="PF08334"/>
    </source>
</evidence>
<feature type="region of interest" description="Disordered" evidence="10">
    <location>
        <begin position="118"/>
        <end position="147"/>
    </location>
</feature>
<keyword evidence="5" id="KW-0488">Methylation</keyword>
<keyword evidence="4" id="KW-1003">Cell membrane</keyword>
<evidence type="ECO:0000256" key="11">
    <source>
        <dbReference type="SAM" id="Phobius"/>
    </source>
</evidence>
<feature type="domain" description="Type II secretion system protein GspG C-terminal" evidence="12">
    <location>
        <begin position="28"/>
        <end position="134"/>
    </location>
</feature>
<dbReference type="InterPro" id="IPR013545">
    <property type="entry name" value="T2SS_protein-GspG_C"/>
</dbReference>
<keyword evidence="8 11" id="KW-1133">Transmembrane helix</keyword>
<evidence type="ECO:0000256" key="10">
    <source>
        <dbReference type="SAM" id="MobiDB-lite"/>
    </source>
</evidence>
<sequence>MKQSGFSLLEVMVVIVIIALFTAMIAPNIIGEQEDAQLKKAAIDIRTLESALQRYKLKIGSYPTTEQGLDALVSAPTIDPIPRNYPEDGFIGSLMMDPWGNPYQLLSPGEMGRIDIYTNGPDGEAGTEDDIGNWNADKYLSKNNQEN</sequence>
<evidence type="ECO:0000313" key="13">
    <source>
        <dbReference type="EMBL" id="MFC6438637.1"/>
    </source>
</evidence>
<evidence type="ECO:0000256" key="7">
    <source>
        <dbReference type="ARBA" id="ARBA00022692"/>
    </source>
</evidence>
<dbReference type="Gene3D" id="3.30.700.10">
    <property type="entry name" value="Glycoprotein, Type 4 Pilin"/>
    <property type="match status" value="1"/>
</dbReference>
<comment type="similarity">
    <text evidence="2">Belongs to the GSP G family.</text>
</comment>